<dbReference type="EMBL" id="JH109152">
    <property type="protein sequence ID" value="EGW22525.1"/>
    <property type="molecule type" value="Genomic_DNA"/>
</dbReference>
<dbReference type="Proteomes" id="UP000004664">
    <property type="component" value="Unassembled WGS sequence"/>
</dbReference>
<organism evidence="1 2">
    <name type="scientific">Methylobacter tundripaludum (strain ATCC BAA-1195 / DSM 17260 / SV96)</name>
    <dbReference type="NCBI Taxonomy" id="697282"/>
    <lineage>
        <taxon>Bacteria</taxon>
        <taxon>Pseudomonadati</taxon>
        <taxon>Pseudomonadota</taxon>
        <taxon>Gammaproteobacteria</taxon>
        <taxon>Methylococcales</taxon>
        <taxon>Methylococcaceae</taxon>
        <taxon>Methylobacter</taxon>
    </lineage>
</organism>
<evidence type="ECO:0000313" key="2">
    <source>
        <dbReference type="Proteomes" id="UP000004664"/>
    </source>
</evidence>
<proteinExistence type="predicted"/>
<dbReference type="RefSeq" id="WP_006890496.1">
    <property type="nucleotide sequence ID" value="NZ_JH109152.1"/>
</dbReference>
<sequence length="46" mass="5464">MSGLLKRLLLVVRRNPAKQCRTRWVAMQKDVPNPTYSLFWYTPESI</sequence>
<name>G3ITC6_METTV</name>
<accession>G3ITC6</accession>
<reference evidence="1 2" key="1">
    <citation type="submission" date="2011-06" db="EMBL/GenBank/DDBJ databases">
        <title>Genomic sequence of Methylobacter tundripaludum SV96.</title>
        <authorList>
            <consortium name="US DOE Joint Genome Institute"/>
            <person name="Lucas S."/>
            <person name="Han J."/>
            <person name="Lapidus A."/>
            <person name="Cheng J.-F."/>
            <person name="Goodwin L."/>
            <person name="Pitluck S."/>
            <person name="Held B."/>
            <person name="Detter J.C."/>
            <person name="Han C."/>
            <person name="Tapia R."/>
            <person name="Land M."/>
            <person name="Hauser L."/>
            <person name="Kyrpides N."/>
            <person name="Ivanova N."/>
            <person name="Ovchinnikova G."/>
            <person name="Pagani I."/>
            <person name="Klotz M.G."/>
            <person name="Dispirito A.A."/>
            <person name="Murrell J.C."/>
            <person name="Dunfield P."/>
            <person name="Kalyuzhnaya M.G."/>
            <person name="Svenning M."/>
            <person name="Trotsenko Y.A."/>
            <person name="Stein L.Y."/>
            <person name="Woyke T."/>
        </authorList>
    </citation>
    <scope>NUCLEOTIDE SEQUENCE [LARGE SCALE GENOMIC DNA]</scope>
    <source>
        <strain evidence="2">ATCC BAA-1195 / DSM 17260 / SV96</strain>
    </source>
</reference>
<dbReference type="HOGENOM" id="CLU_3185760_0_0_6"/>
<protein>
    <submittedName>
        <fullName evidence="1">Uncharacterized protein</fullName>
    </submittedName>
</protein>
<dbReference type="STRING" id="697282.Mettu_1340"/>
<dbReference type="AlphaFoldDB" id="G3ITC6"/>
<keyword evidence="2" id="KW-1185">Reference proteome</keyword>
<evidence type="ECO:0000313" key="1">
    <source>
        <dbReference type="EMBL" id="EGW22525.1"/>
    </source>
</evidence>
<gene>
    <name evidence="1" type="ORF">Mettu_1340</name>
</gene>